<keyword evidence="2" id="KW-1185">Reference proteome</keyword>
<dbReference type="AlphaFoldDB" id="A0A8X6T8Z4"/>
<evidence type="ECO:0000313" key="2">
    <source>
        <dbReference type="Proteomes" id="UP000887159"/>
    </source>
</evidence>
<sequence>MTLDQAFEQARTLESAEVRAASYMGSSFPVPSAAMKTEDFSDETVATSAASSSSSSRSQKCFFCGNDLHSRTLCQARDVTCRKCEKRDITSECANLDLVETLQMWWLLQTHWQLFWDLLTVSRNQ</sequence>
<gene>
    <name evidence="1" type="ORF">TNCV_1169871</name>
</gene>
<proteinExistence type="predicted"/>
<comment type="caution">
    <text evidence="1">The sequence shown here is derived from an EMBL/GenBank/DDBJ whole genome shotgun (WGS) entry which is preliminary data.</text>
</comment>
<protein>
    <submittedName>
        <fullName evidence="1">Uncharacterized protein</fullName>
    </submittedName>
</protein>
<accession>A0A8X6T8Z4</accession>
<organism evidence="1 2">
    <name type="scientific">Trichonephila clavipes</name>
    <name type="common">Golden silk orbweaver</name>
    <name type="synonym">Nephila clavipes</name>
    <dbReference type="NCBI Taxonomy" id="2585209"/>
    <lineage>
        <taxon>Eukaryota</taxon>
        <taxon>Metazoa</taxon>
        <taxon>Ecdysozoa</taxon>
        <taxon>Arthropoda</taxon>
        <taxon>Chelicerata</taxon>
        <taxon>Arachnida</taxon>
        <taxon>Araneae</taxon>
        <taxon>Araneomorphae</taxon>
        <taxon>Entelegynae</taxon>
        <taxon>Araneoidea</taxon>
        <taxon>Nephilidae</taxon>
        <taxon>Trichonephila</taxon>
    </lineage>
</organism>
<evidence type="ECO:0000313" key="1">
    <source>
        <dbReference type="EMBL" id="GFY21843.1"/>
    </source>
</evidence>
<name>A0A8X6T8Z4_TRICX</name>
<dbReference type="EMBL" id="BMAU01021358">
    <property type="protein sequence ID" value="GFY21843.1"/>
    <property type="molecule type" value="Genomic_DNA"/>
</dbReference>
<dbReference type="Proteomes" id="UP000887159">
    <property type="component" value="Unassembled WGS sequence"/>
</dbReference>
<reference evidence="1" key="1">
    <citation type="submission" date="2020-08" db="EMBL/GenBank/DDBJ databases">
        <title>Multicomponent nature underlies the extraordinary mechanical properties of spider dragline silk.</title>
        <authorList>
            <person name="Kono N."/>
            <person name="Nakamura H."/>
            <person name="Mori M."/>
            <person name="Yoshida Y."/>
            <person name="Ohtoshi R."/>
            <person name="Malay A.D."/>
            <person name="Moran D.A.P."/>
            <person name="Tomita M."/>
            <person name="Numata K."/>
            <person name="Arakawa K."/>
        </authorList>
    </citation>
    <scope>NUCLEOTIDE SEQUENCE</scope>
</reference>